<evidence type="ECO:0000256" key="4">
    <source>
        <dbReference type="ARBA" id="ARBA00023002"/>
    </source>
</evidence>
<dbReference type="InterPro" id="IPR023027">
    <property type="entry name" value="Mannitol_DH_CS"/>
</dbReference>
<evidence type="ECO:0000259" key="8">
    <source>
        <dbReference type="Pfam" id="PF08125"/>
    </source>
</evidence>
<dbReference type="Gene3D" id="1.10.1040.10">
    <property type="entry name" value="N-(1-d-carboxylethyl)-l-norvaline Dehydrogenase, domain 2"/>
    <property type="match status" value="1"/>
</dbReference>
<dbReference type="RefSeq" id="WP_168628565.1">
    <property type="nucleotide sequence ID" value="NZ_BONL01000029.1"/>
</dbReference>
<dbReference type="SUPFAM" id="SSF48179">
    <property type="entry name" value="6-phosphogluconate dehydrogenase C-terminal domain-like"/>
    <property type="match status" value="1"/>
</dbReference>
<dbReference type="AlphaFoldDB" id="A0A7X6KT53"/>
<dbReference type="GO" id="GO:0019594">
    <property type="term" value="P:mannitol metabolic process"/>
    <property type="evidence" value="ECO:0007669"/>
    <property type="project" value="InterPro"/>
</dbReference>
<dbReference type="PRINTS" id="PR00084">
    <property type="entry name" value="MTLDHDRGNASE"/>
</dbReference>
<sequence>MTATDITAHPPRYDRVRLGAGWVHLGPGNFHRAHQAWYLDRLAELGQADGWGVVDVGLRPADAEVRDRLAAQDLLHSVVERHPDGRLTRRTVGAVTGFLVLPEDLAAVRSRLADPATRLVTLTVTEGGYPVDRTTGDFVPSLAEPGGTFDLLVDALADRRAAGLLPFTLLSCDNIPANGVVARRSVLGVAAGRDAGLARWIEQNVAFPSSMVDRITPATTDTERELVRRELGIEDRWPVTCEPFAQWIVEDRFPTGRPALEAVGVEFVADVEPYEAHKLRLLNGTHQAVGHLGMLLGLTTVDEAVAHPRVREFLTGYVAEAAPTLPVTPGLDTLGYGRSAIERFANPQVRDTVRRLVTDASDRVPRFVLGAVADNRRAGRPVPFAAAVLACWAQRSLGADVADPFAEVLRDAARREDQQPGAFLRVREVFGDLGQDEGVVAEFRLAREDLVAGGPERLLARLTSG</sequence>
<dbReference type="InterPro" id="IPR013118">
    <property type="entry name" value="Mannitol_DH_C"/>
</dbReference>
<reference evidence="9 10" key="1">
    <citation type="submission" date="2020-04" db="EMBL/GenBank/DDBJ databases">
        <title>MicrobeNet Type strains.</title>
        <authorList>
            <person name="Nicholson A.C."/>
        </authorList>
    </citation>
    <scope>NUCLEOTIDE SEQUENCE [LARGE SCALE GENOMIC DNA]</scope>
    <source>
        <strain evidence="9 10">ATCC BAA-788</strain>
    </source>
</reference>
<dbReference type="EMBL" id="JAAXOX010000001">
    <property type="protein sequence ID" value="NKY21484.1"/>
    <property type="molecule type" value="Genomic_DNA"/>
</dbReference>
<keyword evidence="4" id="KW-0560">Oxidoreductase</keyword>
<name>A0A7X6KT53_9CELL</name>
<dbReference type="Gene3D" id="3.40.50.720">
    <property type="entry name" value="NAD(P)-binding Rossmann-like Domain"/>
    <property type="match status" value="1"/>
</dbReference>
<dbReference type="PANTHER" id="PTHR43362">
    <property type="entry name" value="MANNITOL DEHYDROGENASE DSF1-RELATED"/>
    <property type="match status" value="1"/>
</dbReference>
<dbReference type="InterPro" id="IPR050988">
    <property type="entry name" value="Mannitol_DH/Oxidoreductase"/>
</dbReference>
<evidence type="ECO:0000256" key="3">
    <source>
        <dbReference type="ARBA" id="ARBA00016219"/>
    </source>
</evidence>
<comment type="catalytic activity">
    <reaction evidence="6">
        <text>D-mannitol 1-phosphate + NAD(+) = beta-D-fructose 6-phosphate + NADH + H(+)</text>
        <dbReference type="Rhea" id="RHEA:19661"/>
        <dbReference type="ChEBI" id="CHEBI:15378"/>
        <dbReference type="ChEBI" id="CHEBI:57540"/>
        <dbReference type="ChEBI" id="CHEBI:57634"/>
        <dbReference type="ChEBI" id="CHEBI:57945"/>
        <dbReference type="ChEBI" id="CHEBI:61381"/>
        <dbReference type="EC" id="1.1.1.17"/>
    </reaction>
</comment>
<feature type="domain" description="Mannitol dehydrogenase C-terminal" evidence="8">
    <location>
        <begin position="270"/>
        <end position="448"/>
    </location>
</feature>
<dbReference type="InterPro" id="IPR013328">
    <property type="entry name" value="6PGD_dom2"/>
</dbReference>
<dbReference type="InterPro" id="IPR013131">
    <property type="entry name" value="Mannitol_DH_N"/>
</dbReference>
<dbReference type="SUPFAM" id="SSF51735">
    <property type="entry name" value="NAD(P)-binding Rossmann-fold domains"/>
    <property type="match status" value="1"/>
</dbReference>
<dbReference type="GO" id="GO:0008926">
    <property type="term" value="F:mannitol-1-phosphate 5-dehydrogenase activity"/>
    <property type="evidence" value="ECO:0007669"/>
    <property type="project" value="UniProtKB-EC"/>
</dbReference>
<dbReference type="InterPro" id="IPR000669">
    <property type="entry name" value="Mannitol_DH"/>
</dbReference>
<evidence type="ECO:0000313" key="10">
    <source>
        <dbReference type="Proteomes" id="UP000581206"/>
    </source>
</evidence>
<dbReference type="Proteomes" id="UP000581206">
    <property type="component" value="Unassembled WGS sequence"/>
</dbReference>
<keyword evidence="5" id="KW-0520">NAD</keyword>
<comment type="similarity">
    <text evidence="1">Belongs to the mannitol dehydrogenase family.</text>
</comment>
<dbReference type="InterPro" id="IPR036291">
    <property type="entry name" value="NAD(P)-bd_dom_sf"/>
</dbReference>
<dbReference type="EC" id="1.1.1.17" evidence="2"/>
<accession>A0A7X6KT53</accession>
<dbReference type="Pfam" id="PF08125">
    <property type="entry name" value="Mannitol_dh_C"/>
    <property type="match status" value="1"/>
</dbReference>
<evidence type="ECO:0000313" key="9">
    <source>
        <dbReference type="EMBL" id="NKY21484.1"/>
    </source>
</evidence>
<proteinExistence type="inferred from homology"/>
<evidence type="ECO:0000259" key="7">
    <source>
        <dbReference type="Pfam" id="PF01232"/>
    </source>
</evidence>
<evidence type="ECO:0000256" key="6">
    <source>
        <dbReference type="ARBA" id="ARBA00048615"/>
    </source>
</evidence>
<comment type="caution">
    <text evidence="9">The sequence shown here is derived from an EMBL/GenBank/DDBJ whole genome shotgun (WGS) entry which is preliminary data.</text>
</comment>
<feature type="domain" description="Mannitol dehydrogenase N-terminal" evidence="7">
    <location>
        <begin position="23"/>
        <end position="261"/>
    </location>
</feature>
<evidence type="ECO:0000256" key="5">
    <source>
        <dbReference type="ARBA" id="ARBA00023027"/>
    </source>
</evidence>
<dbReference type="InterPro" id="IPR008927">
    <property type="entry name" value="6-PGluconate_DH-like_C_sf"/>
</dbReference>
<organism evidence="9 10">
    <name type="scientific">Cellulomonas denverensis</name>
    <dbReference type="NCBI Taxonomy" id="264297"/>
    <lineage>
        <taxon>Bacteria</taxon>
        <taxon>Bacillati</taxon>
        <taxon>Actinomycetota</taxon>
        <taxon>Actinomycetes</taxon>
        <taxon>Micrococcales</taxon>
        <taxon>Cellulomonadaceae</taxon>
        <taxon>Cellulomonas</taxon>
    </lineage>
</organism>
<dbReference type="PANTHER" id="PTHR43362:SF1">
    <property type="entry name" value="MANNITOL DEHYDROGENASE 2-RELATED"/>
    <property type="match status" value="1"/>
</dbReference>
<gene>
    <name evidence="9" type="ORF">HGA03_02255</name>
</gene>
<keyword evidence="10" id="KW-1185">Reference proteome</keyword>
<dbReference type="PROSITE" id="PS00974">
    <property type="entry name" value="MANNITOL_DHGENASE"/>
    <property type="match status" value="1"/>
</dbReference>
<evidence type="ECO:0000256" key="2">
    <source>
        <dbReference type="ARBA" id="ARBA00012939"/>
    </source>
</evidence>
<evidence type="ECO:0000256" key="1">
    <source>
        <dbReference type="ARBA" id="ARBA00006541"/>
    </source>
</evidence>
<protein>
    <recommendedName>
        <fullName evidence="3">Mannitol-1-phosphate 5-dehydrogenase</fullName>
        <ecNumber evidence="2">1.1.1.17</ecNumber>
    </recommendedName>
</protein>
<dbReference type="Pfam" id="PF01232">
    <property type="entry name" value="Mannitol_dh"/>
    <property type="match status" value="1"/>
</dbReference>